<dbReference type="Proteomes" id="UP000310597">
    <property type="component" value="Unassembled WGS sequence"/>
</dbReference>
<evidence type="ECO:0000313" key="1">
    <source>
        <dbReference type="EMBL" id="TKD17979.1"/>
    </source>
</evidence>
<comment type="caution">
    <text evidence="1">The sequence shown here is derived from an EMBL/GenBank/DDBJ whole genome shotgun (WGS) entry which is preliminary data.</text>
</comment>
<gene>
    <name evidence="1" type="ORF">FBT96_11925</name>
</gene>
<dbReference type="EMBL" id="SWJZ01000049">
    <property type="protein sequence ID" value="TKD17979.1"/>
    <property type="molecule type" value="Genomic_DNA"/>
</dbReference>
<dbReference type="RefSeq" id="WP_136906918.1">
    <property type="nucleotide sequence ID" value="NZ_SWJZ01000049.1"/>
</dbReference>
<proteinExistence type="predicted"/>
<sequence length="295" mass="33037">MTLKTFSFRATLAGHGYDLDAFPFDDAYLDRLLGYLGRDRAEVDLNAFARDHFNLLFGFLQARKIEERLPSITEETRALSKAQEAAFALTQALRAVRDTGEAGQRLIEESGALPDPRFEQDGVRLSDLMRSAQDQSLYVPLQALLFDLRVALQRAKIEKPRALPTRLDGMGASAKVQDAQRVRVAAQDDDPERRYRTRLARHGLVANSALAHFAAQLWDMWPKYSARPFTEGRYEGKGIGNNSATLDFAETCLKAFGADYRRSLIAQKLRDAREVLPQEAGQSETVVISMREIGG</sequence>
<organism evidence="1 2">
    <name type="scientific">Rhodobacter capsulatus</name>
    <name type="common">Rhodopseudomonas capsulata</name>
    <dbReference type="NCBI Taxonomy" id="1061"/>
    <lineage>
        <taxon>Bacteria</taxon>
        <taxon>Pseudomonadati</taxon>
        <taxon>Pseudomonadota</taxon>
        <taxon>Alphaproteobacteria</taxon>
        <taxon>Rhodobacterales</taxon>
        <taxon>Rhodobacter group</taxon>
        <taxon>Rhodobacter</taxon>
    </lineage>
</organism>
<reference evidence="1 2" key="1">
    <citation type="submission" date="2019-04" db="EMBL/GenBank/DDBJ databases">
        <title>Draft Whole-Genome sequence of the purple photosynthetic bacterium Rhodobacter capsulatus SP108 with an indigenous class A beta-lactamase.</title>
        <authorList>
            <person name="Robertson S."/>
            <person name="Meyer T.E."/>
            <person name="Kyndt J.A."/>
        </authorList>
    </citation>
    <scope>NUCLEOTIDE SEQUENCE [LARGE SCALE GENOMIC DNA]</scope>
    <source>
        <strain evidence="1 2">SP108</strain>
    </source>
</reference>
<name>A0A4U1JQ58_RHOCA</name>
<dbReference type="AlphaFoldDB" id="A0A4U1JQ58"/>
<evidence type="ECO:0000313" key="2">
    <source>
        <dbReference type="Proteomes" id="UP000310597"/>
    </source>
</evidence>
<protein>
    <submittedName>
        <fullName evidence="1">Uncharacterized protein</fullName>
    </submittedName>
</protein>
<accession>A0A4U1JQ58</accession>